<comment type="caution">
    <text evidence="2">The sequence shown here is derived from an EMBL/GenBank/DDBJ whole genome shotgun (WGS) entry which is preliminary data.</text>
</comment>
<evidence type="ECO:0000313" key="3">
    <source>
        <dbReference type="Proteomes" id="UP000316252"/>
    </source>
</evidence>
<dbReference type="EMBL" id="VHQG01000004">
    <property type="protein sequence ID" value="TPW74551.1"/>
    <property type="molecule type" value="Genomic_DNA"/>
</dbReference>
<feature type="transmembrane region" description="Helical" evidence="1">
    <location>
        <begin position="130"/>
        <end position="149"/>
    </location>
</feature>
<name>A0A506XPI7_9MICO</name>
<evidence type="ECO:0000313" key="2">
    <source>
        <dbReference type="EMBL" id="TPW74551.1"/>
    </source>
</evidence>
<gene>
    <name evidence="2" type="ORF">FJ657_13200</name>
</gene>
<feature type="transmembrane region" description="Helical" evidence="1">
    <location>
        <begin position="161"/>
        <end position="178"/>
    </location>
</feature>
<organism evidence="2 3">
    <name type="scientific">Schumannella soli</name>
    <dbReference type="NCBI Taxonomy" id="2590779"/>
    <lineage>
        <taxon>Bacteria</taxon>
        <taxon>Bacillati</taxon>
        <taxon>Actinomycetota</taxon>
        <taxon>Actinomycetes</taxon>
        <taxon>Micrococcales</taxon>
        <taxon>Microbacteriaceae</taxon>
        <taxon>Schumannella</taxon>
    </lineage>
</organism>
<dbReference type="RefSeq" id="WP_141164189.1">
    <property type="nucleotide sequence ID" value="NZ_VHQG01000004.1"/>
</dbReference>
<keyword evidence="1" id="KW-0472">Membrane</keyword>
<feature type="transmembrane region" description="Helical" evidence="1">
    <location>
        <begin position="64"/>
        <end position="84"/>
    </location>
</feature>
<keyword evidence="3" id="KW-1185">Reference proteome</keyword>
<dbReference type="Proteomes" id="UP000316252">
    <property type="component" value="Unassembled WGS sequence"/>
</dbReference>
<dbReference type="AlphaFoldDB" id="A0A506XPI7"/>
<protein>
    <submittedName>
        <fullName evidence="2">Uncharacterized protein</fullName>
    </submittedName>
</protein>
<reference evidence="2 3" key="1">
    <citation type="submission" date="2019-06" db="EMBL/GenBank/DDBJ databases">
        <authorList>
            <person name="Li F."/>
        </authorList>
    </citation>
    <scope>NUCLEOTIDE SEQUENCE [LARGE SCALE GENOMIC DNA]</scope>
    <source>
        <strain evidence="2 3">10F1D-1</strain>
    </source>
</reference>
<feature type="transmembrane region" description="Helical" evidence="1">
    <location>
        <begin position="40"/>
        <end position="58"/>
    </location>
</feature>
<feature type="transmembrane region" description="Helical" evidence="1">
    <location>
        <begin position="91"/>
        <end position="110"/>
    </location>
</feature>
<proteinExistence type="predicted"/>
<feature type="transmembrane region" description="Helical" evidence="1">
    <location>
        <begin position="198"/>
        <end position="219"/>
    </location>
</feature>
<keyword evidence="1" id="KW-1133">Transmembrane helix</keyword>
<keyword evidence="1" id="KW-0812">Transmembrane</keyword>
<sequence length="272" mass="27272">MLFRLDATTDIPVATPRSAAREVTGMSSALQSRAARTARGALAGTTAMVLAAASHGFGGGDVPGWLAIAVGLVVAVLLGTLLTARRPSLPRLLAIVLPSQAAFHYLFVLLGGPGLAVARHVHPGASSSDFASAAATSSASGAGAAHVGAAHAAHLTEPRMLAAHLVAAIVTVVLLRWAEAALWTLLVRLAEPTGAPAAALRRALLGLAALTALVGGALADTGAGSRRTSATAMALRRAFRSAAGAHGSAVRLRSAVLVRSSPRRGPPLLSFA</sequence>
<dbReference type="OrthoDB" id="5125396at2"/>
<evidence type="ECO:0000256" key="1">
    <source>
        <dbReference type="SAM" id="Phobius"/>
    </source>
</evidence>
<accession>A0A506XPI7</accession>